<comment type="similarity">
    <text evidence="1">Belongs to the outer membrane factor (OMF) (TC 1.B.17) family.</text>
</comment>
<protein>
    <submittedName>
        <fullName evidence="3">Outer membrane protein, cobalt-zinc-cadmium efflux system</fullName>
    </submittedName>
</protein>
<dbReference type="GO" id="GO:0015562">
    <property type="term" value="F:efflux transmembrane transporter activity"/>
    <property type="evidence" value="ECO:0007669"/>
    <property type="project" value="InterPro"/>
</dbReference>
<evidence type="ECO:0000256" key="1">
    <source>
        <dbReference type="ARBA" id="ARBA00007613"/>
    </source>
</evidence>
<dbReference type="Pfam" id="PF02321">
    <property type="entry name" value="OEP"/>
    <property type="match status" value="1"/>
</dbReference>
<dbReference type="Proteomes" id="UP000243588">
    <property type="component" value="Unassembled WGS sequence"/>
</dbReference>
<dbReference type="RefSeq" id="WP_090406592.1">
    <property type="nucleotide sequence ID" value="NZ_FNDQ01000005.1"/>
</dbReference>
<dbReference type="SUPFAM" id="SSF56954">
    <property type="entry name" value="Outer membrane efflux proteins (OEP)"/>
    <property type="match status" value="1"/>
</dbReference>
<dbReference type="PANTHER" id="PTHR30203">
    <property type="entry name" value="OUTER MEMBRANE CATION EFFLUX PROTEIN"/>
    <property type="match status" value="1"/>
</dbReference>
<name>A0A1G8CYN8_9FLAO</name>
<dbReference type="InterPro" id="IPR010131">
    <property type="entry name" value="MdtP/NodT-like"/>
</dbReference>
<dbReference type="EMBL" id="FNDQ01000005">
    <property type="protein sequence ID" value="SDH50323.1"/>
    <property type="molecule type" value="Genomic_DNA"/>
</dbReference>
<evidence type="ECO:0000313" key="4">
    <source>
        <dbReference type="Proteomes" id="UP000243588"/>
    </source>
</evidence>
<dbReference type="STRING" id="702745.SAMN05421818_10569"/>
<accession>A0A1G8CYN8</accession>
<dbReference type="Gene3D" id="1.20.1600.10">
    <property type="entry name" value="Outer membrane efflux proteins (OEP)"/>
    <property type="match status" value="1"/>
</dbReference>
<keyword evidence="4" id="KW-1185">Reference proteome</keyword>
<reference evidence="4" key="1">
    <citation type="submission" date="2016-10" db="EMBL/GenBank/DDBJ databases">
        <authorList>
            <person name="Varghese N."/>
            <person name="Submissions S."/>
        </authorList>
    </citation>
    <scope>NUCLEOTIDE SEQUENCE [LARGE SCALE GENOMIC DNA]</scope>
    <source>
        <strain evidence="4">DSM 23313</strain>
    </source>
</reference>
<proteinExistence type="inferred from homology"/>
<evidence type="ECO:0000256" key="2">
    <source>
        <dbReference type="SAM" id="Coils"/>
    </source>
</evidence>
<keyword evidence="2" id="KW-0175">Coiled coil</keyword>
<dbReference type="InterPro" id="IPR003423">
    <property type="entry name" value="OMP_efflux"/>
</dbReference>
<dbReference type="PANTHER" id="PTHR30203:SF23">
    <property type="entry name" value="OUTER MEMBRANE EFFLUX PROTEIN"/>
    <property type="match status" value="1"/>
</dbReference>
<gene>
    <name evidence="3" type="ORF">SAMN05421818_10569</name>
</gene>
<feature type="coiled-coil region" evidence="2">
    <location>
        <begin position="29"/>
        <end position="63"/>
    </location>
</feature>
<organism evidence="3 4">
    <name type="scientific">Myroides phaeus</name>
    <dbReference type="NCBI Taxonomy" id="702745"/>
    <lineage>
        <taxon>Bacteria</taxon>
        <taxon>Pseudomonadati</taxon>
        <taxon>Bacteroidota</taxon>
        <taxon>Flavobacteriia</taxon>
        <taxon>Flavobacteriales</taxon>
        <taxon>Flavobacteriaceae</taxon>
        <taxon>Myroides</taxon>
    </lineage>
</organism>
<evidence type="ECO:0000313" key="3">
    <source>
        <dbReference type="EMBL" id="SDH50323.1"/>
    </source>
</evidence>
<dbReference type="AlphaFoldDB" id="A0A1G8CYN8"/>
<sequence>MFKKIFFTLTCVISTMSYGQQTDNTTLQLSKEQAEALFLEQNLDILAKRMEISQAEAQLLQARLWPNPTFEIAEVNLWKTRNIEEQPILFGNWGESQQFAFHLEQLIQTGGKRRKNIALQKLTIEEKTQEFESVLRAAKLELRNTFSQLQVLQQQKLIFEKQINNTKSLIVAYKNQLDHGNISQAEFIRLKAAELQFKKELMSINNDLEEALKDLKNFINIGRYTNIIITDPLSVPEKELSEIELENWIITAQEQHPDALLSKNLEQQSLKKLEIEKAERVPDITLGVDYDRGGGIMTDFVGFGISFDLPIFDRNKGNIKEAKLDIEIAKLETQNKMNELANDIVEAFRNYYHANELYKDIDSDYELQLDNLLEAYNKNFQKRNVSLIEYLDFVEAYIDNKTILLETKKDLTDHYEKLQFAIGKEL</sequence>